<feature type="domain" description="Outer membrane protein beta-barrel" evidence="3">
    <location>
        <begin position="316"/>
        <end position="511"/>
    </location>
</feature>
<protein>
    <recommendedName>
        <fullName evidence="3">Outer membrane protein beta-barrel domain-containing protein</fullName>
    </recommendedName>
</protein>
<feature type="compositionally biased region" description="Low complexity" evidence="1">
    <location>
        <begin position="116"/>
        <end position="127"/>
    </location>
</feature>
<organism evidence="4 5">
    <name type="scientific">Aquimarina atlantica</name>
    <dbReference type="NCBI Taxonomy" id="1317122"/>
    <lineage>
        <taxon>Bacteria</taxon>
        <taxon>Pseudomonadati</taxon>
        <taxon>Bacteroidota</taxon>
        <taxon>Flavobacteriia</taxon>
        <taxon>Flavobacteriales</taxon>
        <taxon>Flavobacteriaceae</taxon>
        <taxon>Aquimarina</taxon>
    </lineage>
</organism>
<comment type="caution">
    <text evidence="4">The sequence shown here is derived from an EMBL/GenBank/DDBJ whole genome shotgun (WGS) entry which is preliminary data.</text>
</comment>
<dbReference type="EMBL" id="AQRA01000008">
    <property type="protein sequence ID" value="EZH72442.1"/>
    <property type="molecule type" value="Genomic_DNA"/>
</dbReference>
<dbReference type="OrthoDB" id="1113942at2"/>
<dbReference type="Proteomes" id="UP000023541">
    <property type="component" value="Unassembled WGS sequence"/>
</dbReference>
<proteinExistence type="predicted"/>
<reference evidence="4 5" key="1">
    <citation type="submission" date="2014-04" db="EMBL/GenBank/DDBJ databases">
        <title>Aquimarina sp. 22II-S11-z7 Genome Sequencing.</title>
        <authorList>
            <person name="Lai Q."/>
        </authorList>
    </citation>
    <scope>NUCLEOTIDE SEQUENCE [LARGE SCALE GENOMIC DNA]</scope>
    <source>
        <strain evidence="4 5">22II-S11-z7</strain>
    </source>
</reference>
<feature type="compositionally biased region" description="Polar residues" evidence="1">
    <location>
        <begin position="231"/>
        <end position="243"/>
    </location>
</feature>
<dbReference type="eggNOG" id="COG3266">
    <property type="taxonomic scope" value="Bacteria"/>
</dbReference>
<evidence type="ECO:0000256" key="1">
    <source>
        <dbReference type="SAM" id="MobiDB-lite"/>
    </source>
</evidence>
<dbReference type="InterPro" id="IPR011250">
    <property type="entry name" value="OMP/PagP_B-barrel"/>
</dbReference>
<dbReference type="RefSeq" id="WP_051575951.1">
    <property type="nucleotide sequence ID" value="NZ_AQRA01000008.1"/>
</dbReference>
<dbReference type="SUPFAM" id="SSF56925">
    <property type="entry name" value="OMPA-like"/>
    <property type="match status" value="1"/>
</dbReference>
<name>A0A023BQV5_9FLAO</name>
<feature type="compositionally biased region" description="Basic and acidic residues" evidence="1">
    <location>
        <begin position="247"/>
        <end position="272"/>
    </location>
</feature>
<feature type="compositionally biased region" description="Polar residues" evidence="1">
    <location>
        <begin position="167"/>
        <end position="194"/>
    </location>
</feature>
<dbReference type="AlphaFoldDB" id="A0A023BQV5"/>
<evidence type="ECO:0000313" key="5">
    <source>
        <dbReference type="Proteomes" id="UP000023541"/>
    </source>
</evidence>
<feature type="region of interest" description="Disordered" evidence="1">
    <location>
        <begin position="110"/>
        <end position="140"/>
    </location>
</feature>
<feature type="compositionally biased region" description="Basic and acidic residues" evidence="1">
    <location>
        <begin position="217"/>
        <end position="228"/>
    </location>
</feature>
<feature type="transmembrane region" description="Helical" evidence="2">
    <location>
        <begin position="46"/>
        <end position="68"/>
    </location>
</feature>
<gene>
    <name evidence="4" type="ORF">ATO12_23625</name>
</gene>
<feature type="compositionally biased region" description="Polar residues" evidence="1">
    <location>
        <begin position="204"/>
        <end position="216"/>
    </location>
</feature>
<sequence length="536" mass="59460">MSDKKNIDRLFQEKFKDFEVIPDEIVWEKIKARQNKNKKRVFLIPFWYRVAGVAALIALIFGISSLPFNTNDLQQNDTITDSDTQNIIEHTETTPNKQVKSPTEDVIVISEEKETNPTNQKPKNTNPDQDNDAGQHNYFKPSTTKENAVVKALEQVPSKPKNGDKFNPSSHSVTKNPIVNHSATNNSSTAQIASKQKEDPIVAQENTTEKTTIADQQNKKFISEKEHPLFTTPNEKSNTNTQGLAEKNSDNNDRNNKTPKEGVENANDNGKKSIFDAIHKDGEDEEITEESTSTKKWNVAPNVAPVYYSSIGSGSSIDAQFADNNKSGQVNMSYGIHVSYAINKRFSVRSGVNKVDLSYNTEGVGFSPSAVGQNLENVSYNSTAGAILISDIGNVRNTDIGPEFSDLNRNAIEQKQNVGLLNQSIAYLEVPVEMKYALVDKKIGVNMIGGISTLFLQDNEISIEAGDFETPIGEASNLNDVSFSGNIGLGVDYKISDQFEINLEPIFKYQFNAFNDNANNFKPYYFGVYTGVSIKF</sequence>
<keyword evidence="2" id="KW-0812">Transmembrane</keyword>
<evidence type="ECO:0000256" key="2">
    <source>
        <dbReference type="SAM" id="Phobius"/>
    </source>
</evidence>
<keyword evidence="2" id="KW-0472">Membrane</keyword>
<keyword evidence="2" id="KW-1133">Transmembrane helix</keyword>
<dbReference type="STRING" id="1317122.ATO12_23625"/>
<feature type="region of interest" description="Disordered" evidence="1">
    <location>
        <begin position="155"/>
        <end position="272"/>
    </location>
</feature>
<keyword evidence="5" id="KW-1185">Reference proteome</keyword>
<evidence type="ECO:0000259" key="3">
    <source>
        <dbReference type="Pfam" id="PF13568"/>
    </source>
</evidence>
<accession>A0A023BQV5</accession>
<dbReference type="Pfam" id="PF13568">
    <property type="entry name" value="OMP_b-brl_2"/>
    <property type="match status" value="1"/>
</dbReference>
<dbReference type="InterPro" id="IPR025665">
    <property type="entry name" value="Beta-barrel_OMP_2"/>
</dbReference>
<evidence type="ECO:0000313" key="4">
    <source>
        <dbReference type="EMBL" id="EZH72442.1"/>
    </source>
</evidence>